<dbReference type="Pfam" id="PF01926">
    <property type="entry name" value="MMR_HSR1"/>
    <property type="match status" value="1"/>
</dbReference>
<dbReference type="CDD" id="cd00882">
    <property type="entry name" value="Ras_like_GTPase"/>
    <property type="match status" value="1"/>
</dbReference>
<reference evidence="2 3" key="1">
    <citation type="journal article" date="2018" name="Evol. Lett.">
        <title>Horizontal gene cluster transfer increased hallucinogenic mushroom diversity.</title>
        <authorList>
            <person name="Reynolds H.T."/>
            <person name="Vijayakumar V."/>
            <person name="Gluck-Thaler E."/>
            <person name="Korotkin H.B."/>
            <person name="Matheny P.B."/>
            <person name="Slot J.C."/>
        </authorList>
    </citation>
    <scope>NUCLEOTIDE SEQUENCE [LARGE SCALE GENOMIC DNA]</scope>
    <source>
        <strain evidence="2 3">2629</strain>
    </source>
</reference>
<gene>
    <name evidence="2" type="ORF">CVT24_006242</name>
</gene>
<dbReference type="SUPFAM" id="SSF52540">
    <property type="entry name" value="P-loop containing nucleoside triphosphate hydrolases"/>
    <property type="match status" value="2"/>
</dbReference>
<sequence length="704" mass="78303">MSSTASNSSEYLPIIFPVETPTSGASDPGQRVDAVSEAEKATTPVRARALNISPASDLYDYAVYRPSSITPRVWSGRKTNFYYAGDEGMYSCINRFLEAVHWVQLVSWKNDTSATQTYQYSYTTSLKITEGSEVNQGFDLGASYQGMSIGYNYSQKTFKTTETTSSQTTTISVNVPPNSLVVFYQRRYDFRDEITFICDAWGREWNIGPWGGYSPLVKKTTQVQIMAEEYFTSSAFLANGPGSIPVVTVSPAQITDTTRKRENVTKKSKAVLDKMGPLVLKSPMSESESSTSSTIPKKSFKNLVFSGPISVVPSDACLTDGFDMSFVFLLLGPTGTGKSSFIEALAGPSSKLKISKNQLQGVTQDIVCYQLTNVQWKCTEEGHRHTVYVIDTPGFADNGLSELKMFNMLTDWLKQGPAFTTVNLPEVKRTIINHIIYFHPITSPRMSGSKHGLLKILTALTGGSRVGSTSEMSRITFATTMWDMLRDKEKAEVRYKQLQAQNGPCGTFIEGGSRVVKFENTHESALWILDTAEAAIEHFFRFERMLIKDEHVRDTPFGPNLYALLCDRIEQLASEHASLSRILEMRDDDPMTLQYYAEQLLQIEAQLLVLQLEAQEFGPSPAGSVVSFAHLFDTGDSELEAPSCSNTKSSSPLTTSVSAPVNVLTTSVPPPSMMKLKLKPQMQRFLELILRFPRKVQNLLRRSR</sequence>
<comment type="caution">
    <text evidence="2">The sequence shown here is derived from an EMBL/GenBank/DDBJ whole genome shotgun (WGS) entry which is preliminary data.</text>
</comment>
<dbReference type="InterPro" id="IPR027417">
    <property type="entry name" value="P-loop_NTPase"/>
</dbReference>
<dbReference type="Proteomes" id="UP000284842">
    <property type="component" value="Unassembled WGS sequence"/>
</dbReference>
<accession>A0A409YEJ5</accession>
<proteinExistence type="predicted"/>
<organism evidence="2 3">
    <name type="scientific">Panaeolus cyanescens</name>
    <dbReference type="NCBI Taxonomy" id="181874"/>
    <lineage>
        <taxon>Eukaryota</taxon>
        <taxon>Fungi</taxon>
        <taxon>Dikarya</taxon>
        <taxon>Basidiomycota</taxon>
        <taxon>Agaricomycotina</taxon>
        <taxon>Agaricomycetes</taxon>
        <taxon>Agaricomycetidae</taxon>
        <taxon>Agaricales</taxon>
        <taxon>Agaricineae</taxon>
        <taxon>Galeropsidaceae</taxon>
        <taxon>Panaeolus</taxon>
    </lineage>
</organism>
<dbReference type="AlphaFoldDB" id="A0A409YEJ5"/>
<evidence type="ECO:0000313" key="3">
    <source>
        <dbReference type="Proteomes" id="UP000284842"/>
    </source>
</evidence>
<evidence type="ECO:0000313" key="2">
    <source>
        <dbReference type="EMBL" id="PPR01404.1"/>
    </source>
</evidence>
<name>A0A409YEJ5_9AGAR</name>
<dbReference type="GO" id="GO:0005525">
    <property type="term" value="F:GTP binding"/>
    <property type="evidence" value="ECO:0007669"/>
    <property type="project" value="InterPro"/>
</dbReference>
<protein>
    <recommendedName>
        <fullName evidence="1">G domain-containing protein</fullName>
    </recommendedName>
</protein>
<feature type="domain" description="G" evidence="1">
    <location>
        <begin position="329"/>
        <end position="397"/>
    </location>
</feature>
<dbReference type="InParanoid" id="A0A409YEJ5"/>
<dbReference type="SUPFAM" id="SSF56973">
    <property type="entry name" value="Aerolisin/ETX pore-forming domain"/>
    <property type="match status" value="1"/>
</dbReference>
<dbReference type="Gene3D" id="3.40.50.300">
    <property type="entry name" value="P-loop containing nucleotide triphosphate hydrolases"/>
    <property type="match status" value="1"/>
</dbReference>
<keyword evidence="3" id="KW-1185">Reference proteome</keyword>
<dbReference type="OrthoDB" id="3678961at2759"/>
<dbReference type="InterPro" id="IPR006073">
    <property type="entry name" value="GTP-bd"/>
</dbReference>
<dbReference type="Gene3D" id="2.170.15.10">
    <property type="entry name" value="Proaerolysin, chain A, domain 3"/>
    <property type="match status" value="1"/>
</dbReference>
<dbReference type="EMBL" id="NHTK01001251">
    <property type="protein sequence ID" value="PPR01404.1"/>
    <property type="molecule type" value="Genomic_DNA"/>
</dbReference>
<evidence type="ECO:0000259" key="1">
    <source>
        <dbReference type="Pfam" id="PF01926"/>
    </source>
</evidence>